<dbReference type="PRINTS" id="PR00747">
    <property type="entry name" value="GLYHDRLASE47"/>
</dbReference>
<dbReference type="InterPro" id="IPR001382">
    <property type="entry name" value="Glyco_hydro_47"/>
</dbReference>
<evidence type="ECO:0000256" key="11">
    <source>
        <dbReference type="SAM" id="Phobius"/>
    </source>
</evidence>
<sequence>MPAVRRVRILALTFVFAIVTFYYLTQRRNVWNYGYTPYLPKTIFTDGKTHWSKLPERYPVTSFIPLPTGSPKKIPKVQVAAPKEEPKVRNERMRRRDAVKESFMHSWDGYKKHAWLRDEVTPLSGKYRDTFGGWAATLVDSLDTLWIMGMKEDFAMAVKAIEEIDFTTTETDTVNVFETTIRYMGGFLAAYDISGGTFPVLLVKAVEVGELLMSCFDTPNRMPISRWEWKKYTSGRTQTAPERMLVSEIGSMSLEFTRLSQLTGEPKYYDAITRISNVLADAQNSTKLPGMWPVSIDAKTPSFAEDNFFTLGGMSDSLYEYLPKHYLLLGGLLSQPRQLYEGFIEAAKKHLFFKNYNEKDLDILISGDIRVLDGGEPHLVPRGQHLTCFTGGMVGLAAKIFNRPQDLETAEKLAQGCIWAYDSAPNHIAPEIFTVLPCPSSGSCSWSDEPWHAALKSAYGPPSRTTPSIEKIIEERRVWKGIVGVDDRRYILRPEAIESVFMMWRITGKSEYQEAAWRMFQAVERVSRTAVAAAAIADITVSSGAHKERKENPGTEHRKRSENQSEEKREDGNSGGSGVRAQQMDGMESFWLAETLKYFYLCFEEWDVVSLDEWVLNTEAHPLKRPK</sequence>
<keyword evidence="11" id="KW-0472">Membrane</keyword>
<evidence type="ECO:0000256" key="5">
    <source>
        <dbReference type="ARBA" id="ARBA00023157"/>
    </source>
</evidence>
<feature type="compositionally biased region" description="Basic and acidic residues" evidence="10">
    <location>
        <begin position="545"/>
        <end position="572"/>
    </location>
</feature>
<dbReference type="Gene3D" id="1.50.10.10">
    <property type="match status" value="1"/>
</dbReference>
<dbReference type="EMBL" id="KZ613482">
    <property type="protein sequence ID" value="PMD21202.1"/>
    <property type="molecule type" value="Genomic_DNA"/>
</dbReference>
<dbReference type="GO" id="GO:0004571">
    <property type="term" value="F:mannosyl-oligosaccharide 1,2-alpha-mannosidase activity"/>
    <property type="evidence" value="ECO:0007669"/>
    <property type="project" value="InterPro"/>
</dbReference>
<feature type="active site" description="Proton donor" evidence="6">
    <location>
        <position position="431"/>
    </location>
</feature>
<evidence type="ECO:0000313" key="13">
    <source>
        <dbReference type="Proteomes" id="UP000235672"/>
    </source>
</evidence>
<feature type="disulfide bond" evidence="8">
    <location>
        <begin position="388"/>
        <end position="417"/>
    </location>
</feature>
<keyword evidence="4 9" id="KW-0378">Hydrolase</keyword>
<keyword evidence="7" id="KW-0479">Metal-binding</keyword>
<dbReference type="Proteomes" id="UP000235672">
    <property type="component" value="Unassembled WGS sequence"/>
</dbReference>
<feature type="active site" description="Proton donor" evidence="6">
    <location>
        <position position="178"/>
    </location>
</feature>
<dbReference type="GO" id="GO:0005509">
    <property type="term" value="F:calcium ion binding"/>
    <property type="evidence" value="ECO:0007669"/>
    <property type="project" value="InterPro"/>
</dbReference>
<feature type="binding site" evidence="7">
    <location>
        <position position="618"/>
    </location>
    <ligand>
        <name>Ca(2+)</name>
        <dbReference type="ChEBI" id="CHEBI:29108"/>
    </ligand>
</feature>
<evidence type="ECO:0000256" key="4">
    <source>
        <dbReference type="ARBA" id="ARBA00022801"/>
    </source>
</evidence>
<keyword evidence="13" id="KW-1185">Reference proteome</keyword>
<keyword evidence="7" id="KW-0106">Calcium</keyword>
<proteinExistence type="inferred from homology"/>
<evidence type="ECO:0000313" key="12">
    <source>
        <dbReference type="EMBL" id="PMD21202.1"/>
    </source>
</evidence>
<keyword evidence="9" id="KW-0326">Glycosidase</keyword>
<dbReference type="EC" id="3.2.1.-" evidence="9"/>
<feature type="active site" evidence="6">
    <location>
        <position position="316"/>
    </location>
</feature>
<reference evidence="12 13" key="1">
    <citation type="submission" date="2016-05" db="EMBL/GenBank/DDBJ databases">
        <title>A degradative enzymes factory behind the ericoid mycorrhizal symbiosis.</title>
        <authorList>
            <consortium name="DOE Joint Genome Institute"/>
            <person name="Martino E."/>
            <person name="Morin E."/>
            <person name="Grelet G."/>
            <person name="Kuo A."/>
            <person name="Kohler A."/>
            <person name="Daghino S."/>
            <person name="Barry K."/>
            <person name="Choi C."/>
            <person name="Cichocki N."/>
            <person name="Clum A."/>
            <person name="Copeland A."/>
            <person name="Hainaut M."/>
            <person name="Haridas S."/>
            <person name="Labutti K."/>
            <person name="Lindquist E."/>
            <person name="Lipzen A."/>
            <person name="Khouja H.-R."/>
            <person name="Murat C."/>
            <person name="Ohm R."/>
            <person name="Olson A."/>
            <person name="Spatafora J."/>
            <person name="Veneault-Fourrey C."/>
            <person name="Henrissat B."/>
            <person name="Grigoriev I."/>
            <person name="Martin F."/>
            <person name="Perotto S."/>
        </authorList>
    </citation>
    <scope>NUCLEOTIDE SEQUENCE [LARGE SCALE GENOMIC DNA]</scope>
    <source>
        <strain evidence="12 13">UAMH 7357</strain>
    </source>
</reference>
<evidence type="ECO:0000256" key="1">
    <source>
        <dbReference type="ARBA" id="ARBA00001913"/>
    </source>
</evidence>
<evidence type="ECO:0000256" key="7">
    <source>
        <dbReference type="PIRSR" id="PIRSR601382-2"/>
    </source>
</evidence>
<comment type="similarity">
    <text evidence="3 9">Belongs to the glycosyl hydrolase 47 family.</text>
</comment>
<evidence type="ECO:0000256" key="8">
    <source>
        <dbReference type="PIRSR" id="PIRSR601382-3"/>
    </source>
</evidence>
<dbReference type="InterPro" id="IPR012341">
    <property type="entry name" value="6hp_glycosidase-like_sf"/>
</dbReference>
<evidence type="ECO:0000256" key="10">
    <source>
        <dbReference type="SAM" id="MobiDB-lite"/>
    </source>
</evidence>
<dbReference type="AlphaFoldDB" id="A0A2J6Q4I0"/>
<dbReference type="SUPFAM" id="SSF48225">
    <property type="entry name" value="Seven-hairpin glycosidases"/>
    <property type="match status" value="1"/>
</dbReference>
<keyword evidence="11" id="KW-1133">Transmembrane helix</keyword>
<comment type="cofactor">
    <cofactor evidence="1 7">
        <name>Ca(2+)</name>
        <dbReference type="ChEBI" id="CHEBI:29108"/>
    </cofactor>
</comment>
<dbReference type="OrthoDB" id="8118055at2759"/>
<dbReference type="GO" id="GO:0005783">
    <property type="term" value="C:endoplasmic reticulum"/>
    <property type="evidence" value="ECO:0007669"/>
    <property type="project" value="TreeGrafter"/>
</dbReference>
<dbReference type="UniPathway" id="UPA00378"/>
<feature type="transmembrane region" description="Helical" evidence="11">
    <location>
        <begin position="7"/>
        <end position="24"/>
    </location>
</feature>
<evidence type="ECO:0000256" key="9">
    <source>
        <dbReference type="RuleBase" id="RU361193"/>
    </source>
</evidence>
<evidence type="ECO:0000256" key="6">
    <source>
        <dbReference type="PIRSR" id="PIRSR601382-1"/>
    </source>
</evidence>
<accession>A0A2J6Q4I0</accession>
<dbReference type="PANTHER" id="PTHR11742:SF49">
    <property type="entry name" value="ALPHA-1,2-MANNOSIDASE"/>
    <property type="match status" value="1"/>
</dbReference>
<organism evidence="12 13">
    <name type="scientific">Hyaloscypha hepaticicola</name>
    <dbReference type="NCBI Taxonomy" id="2082293"/>
    <lineage>
        <taxon>Eukaryota</taxon>
        <taxon>Fungi</taxon>
        <taxon>Dikarya</taxon>
        <taxon>Ascomycota</taxon>
        <taxon>Pezizomycotina</taxon>
        <taxon>Leotiomycetes</taxon>
        <taxon>Helotiales</taxon>
        <taxon>Hyaloscyphaceae</taxon>
        <taxon>Hyaloscypha</taxon>
    </lineage>
</organism>
<dbReference type="InterPro" id="IPR036026">
    <property type="entry name" value="Seven-hairpin_glycosidases"/>
</dbReference>
<dbReference type="PANTHER" id="PTHR11742">
    <property type="entry name" value="MANNOSYL-OLIGOSACCHARIDE ALPHA-1,2-MANNOSIDASE-RELATED"/>
    <property type="match status" value="1"/>
</dbReference>
<dbReference type="Pfam" id="PF01532">
    <property type="entry name" value="Glyco_hydro_47"/>
    <property type="match status" value="2"/>
</dbReference>
<protein>
    <recommendedName>
        <fullName evidence="9">alpha-1,2-Mannosidase</fullName>
        <ecNumber evidence="9">3.2.1.-</ecNumber>
    </recommendedName>
</protein>
<evidence type="ECO:0000256" key="2">
    <source>
        <dbReference type="ARBA" id="ARBA00004922"/>
    </source>
</evidence>
<keyword evidence="11" id="KW-0812">Transmembrane</keyword>
<evidence type="ECO:0000256" key="3">
    <source>
        <dbReference type="ARBA" id="ARBA00007658"/>
    </source>
</evidence>
<gene>
    <name evidence="12" type="ORF">NA56DRAFT_689245</name>
</gene>
<dbReference type="GO" id="GO:0005975">
    <property type="term" value="P:carbohydrate metabolic process"/>
    <property type="evidence" value="ECO:0007669"/>
    <property type="project" value="InterPro"/>
</dbReference>
<name>A0A2J6Q4I0_9HELO</name>
<dbReference type="GO" id="GO:0036503">
    <property type="term" value="P:ERAD pathway"/>
    <property type="evidence" value="ECO:0007669"/>
    <property type="project" value="UniProtKB-ARBA"/>
</dbReference>
<feature type="active site" evidence="6">
    <location>
        <position position="495"/>
    </location>
</feature>
<feature type="region of interest" description="Disordered" evidence="10">
    <location>
        <begin position="544"/>
        <end position="581"/>
    </location>
</feature>
<comment type="pathway">
    <text evidence="2">Protein modification; protein glycosylation.</text>
</comment>
<dbReference type="InterPro" id="IPR050749">
    <property type="entry name" value="Glycosyl_Hydrolase_47"/>
</dbReference>
<keyword evidence="5 8" id="KW-1015">Disulfide bond</keyword>
<dbReference type="STRING" id="1745343.A0A2J6Q4I0"/>
<dbReference type="GO" id="GO:0016020">
    <property type="term" value="C:membrane"/>
    <property type="evidence" value="ECO:0007669"/>
    <property type="project" value="InterPro"/>
</dbReference>